<feature type="active site" evidence="7">
    <location>
        <position position="141"/>
    </location>
</feature>
<accession>A0A1F8ARR0</accession>
<evidence type="ECO:0000256" key="5">
    <source>
        <dbReference type="ARBA" id="ARBA00022984"/>
    </source>
</evidence>
<feature type="domain" description="Peptidase S11 D-alanyl-D-alanine carboxypeptidase A N-terminal" evidence="10">
    <location>
        <begin position="52"/>
        <end position="278"/>
    </location>
</feature>
<dbReference type="GO" id="GO:0008360">
    <property type="term" value="P:regulation of cell shape"/>
    <property type="evidence" value="ECO:0007669"/>
    <property type="project" value="UniProtKB-KW"/>
</dbReference>
<dbReference type="SUPFAM" id="SSF56601">
    <property type="entry name" value="beta-lactamase/transpeptidase-like"/>
    <property type="match status" value="1"/>
</dbReference>
<keyword evidence="6" id="KW-0961">Cell wall biogenesis/degradation</keyword>
<dbReference type="GO" id="GO:0006508">
    <property type="term" value="P:proteolysis"/>
    <property type="evidence" value="ECO:0007669"/>
    <property type="project" value="InterPro"/>
</dbReference>
<sequence length="301" mass="33623">MKLVYLSASAFVIVSLFAINLVADRYAKLVYSEAKSVLAYTISSKFVPLLNNRASAPIVSAPGAMAVDLETGIPLFQKDARKKLLPASTTKIVTALVALESYPLDKVLEVKKAGVEGQKMRLVLGEQMSVRNLLYGLLVFSANDAAETLADNFPKGRDEFVRHMNSLARRLNLADTYFENPTGIDGNNQVTSARDMIRLASYAMRDKDFREIVSTKEITVENFEGNLKHKLTNLNELLGQVEGVIGVKTGWTEEARENLVTYVERDDRRIALVVLGSQDRFGETKELIEWIFNSYSWIYSP</sequence>
<evidence type="ECO:0000256" key="9">
    <source>
        <dbReference type="RuleBase" id="RU004016"/>
    </source>
</evidence>
<evidence type="ECO:0000256" key="4">
    <source>
        <dbReference type="ARBA" id="ARBA00022960"/>
    </source>
</evidence>
<evidence type="ECO:0000313" key="12">
    <source>
        <dbReference type="Proteomes" id="UP000178603"/>
    </source>
</evidence>
<keyword evidence="3" id="KW-0378">Hydrolase</keyword>
<feature type="active site" description="Proton acceptor" evidence="7">
    <location>
        <position position="91"/>
    </location>
</feature>
<name>A0A1F8ARR0_9BACT</name>
<proteinExistence type="inferred from homology"/>
<dbReference type="Gene3D" id="3.40.710.10">
    <property type="entry name" value="DD-peptidase/beta-lactamase superfamily"/>
    <property type="match status" value="1"/>
</dbReference>
<keyword evidence="4" id="KW-0133">Cell shape</keyword>
<dbReference type="InterPro" id="IPR001967">
    <property type="entry name" value="Peptidase_S11_N"/>
</dbReference>
<evidence type="ECO:0000256" key="8">
    <source>
        <dbReference type="PIRSR" id="PIRSR618044-2"/>
    </source>
</evidence>
<comment type="caution">
    <text evidence="11">The sequence shown here is derived from an EMBL/GenBank/DDBJ whole genome shotgun (WGS) entry which is preliminary data.</text>
</comment>
<reference evidence="11 12" key="1">
    <citation type="journal article" date="2016" name="Nat. Commun.">
        <title>Thousands of microbial genomes shed light on interconnected biogeochemical processes in an aquifer system.</title>
        <authorList>
            <person name="Anantharaman K."/>
            <person name="Brown C.T."/>
            <person name="Hug L.A."/>
            <person name="Sharon I."/>
            <person name="Castelle C.J."/>
            <person name="Probst A.J."/>
            <person name="Thomas B.C."/>
            <person name="Singh A."/>
            <person name="Wilkins M.J."/>
            <person name="Karaoz U."/>
            <person name="Brodie E.L."/>
            <person name="Williams K.H."/>
            <person name="Hubbard S.S."/>
            <person name="Banfield J.F."/>
        </authorList>
    </citation>
    <scope>NUCLEOTIDE SEQUENCE [LARGE SCALE GENOMIC DNA]</scope>
</reference>
<organism evidence="11 12">
    <name type="scientific">Candidatus Woesebacteria bacterium RIFCSPHIGHO2_12_FULL_41_24</name>
    <dbReference type="NCBI Taxonomy" id="1802510"/>
    <lineage>
        <taxon>Bacteria</taxon>
        <taxon>Candidatus Woeseibacteriota</taxon>
    </lineage>
</organism>
<comment type="similarity">
    <text evidence="1 9">Belongs to the peptidase S11 family.</text>
</comment>
<keyword evidence="2" id="KW-0732">Signal</keyword>
<feature type="binding site" evidence="8">
    <location>
        <position position="248"/>
    </location>
    <ligand>
        <name>substrate</name>
    </ligand>
</feature>
<dbReference type="GO" id="GO:0009002">
    <property type="term" value="F:serine-type D-Ala-D-Ala carboxypeptidase activity"/>
    <property type="evidence" value="ECO:0007669"/>
    <property type="project" value="InterPro"/>
</dbReference>
<evidence type="ECO:0000256" key="7">
    <source>
        <dbReference type="PIRSR" id="PIRSR618044-1"/>
    </source>
</evidence>
<dbReference type="AlphaFoldDB" id="A0A1F8ARR0"/>
<evidence type="ECO:0000313" key="11">
    <source>
        <dbReference type="EMBL" id="OGM54444.1"/>
    </source>
</evidence>
<dbReference type="Proteomes" id="UP000178603">
    <property type="component" value="Unassembled WGS sequence"/>
</dbReference>
<dbReference type="InterPro" id="IPR012338">
    <property type="entry name" value="Beta-lactam/transpept-like"/>
</dbReference>
<dbReference type="PANTHER" id="PTHR21581:SF6">
    <property type="entry name" value="TRAFFICKING PROTEIN PARTICLE COMPLEX SUBUNIT 12"/>
    <property type="match status" value="1"/>
</dbReference>
<feature type="active site" description="Acyl-ester intermediate" evidence="7">
    <location>
        <position position="88"/>
    </location>
</feature>
<keyword evidence="5" id="KW-0573">Peptidoglycan synthesis</keyword>
<evidence type="ECO:0000256" key="3">
    <source>
        <dbReference type="ARBA" id="ARBA00022801"/>
    </source>
</evidence>
<evidence type="ECO:0000259" key="10">
    <source>
        <dbReference type="Pfam" id="PF00768"/>
    </source>
</evidence>
<evidence type="ECO:0000256" key="1">
    <source>
        <dbReference type="ARBA" id="ARBA00007164"/>
    </source>
</evidence>
<dbReference type="GO" id="GO:0071555">
    <property type="term" value="P:cell wall organization"/>
    <property type="evidence" value="ECO:0007669"/>
    <property type="project" value="UniProtKB-KW"/>
</dbReference>
<dbReference type="PANTHER" id="PTHR21581">
    <property type="entry name" value="D-ALANYL-D-ALANINE CARBOXYPEPTIDASE"/>
    <property type="match status" value="1"/>
</dbReference>
<dbReference type="EMBL" id="MGGW01000014">
    <property type="protein sequence ID" value="OGM54444.1"/>
    <property type="molecule type" value="Genomic_DNA"/>
</dbReference>
<dbReference type="PRINTS" id="PR00725">
    <property type="entry name" value="DADACBPTASE1"/>
</dbReference>
<dbReference type="Pfam" id="PF00768">
    <property type="entry name" value="Peptidase_S11"/>
    <property type="match status" value="1"/>
</dbReference>
<evidence type="ECO:0000256" key="2">
    <source>
        <dbReference type="ARBA" id="ARBA00022729"/>
    </source>
</evidence>
<evidence type="ECO:0000256" key="6">
    <source>
        <dbReference type="ARBA" id="ARBA00023316"/>
    </source>
</evidence>
<gene>
    <name evidence="11" type="ORF">A3E44_00065</name>
</gene>
<dbReference type="GO" id="GO:0009252">
    <property type="term" value="P:peptidoglycan biosynthetic process"/>
    <property type="evidence" value="ECO:0007669"/>
    <property type="project" value="UniProtKB-KW"/>
</dbReference>
<dbReference type="InterPro" id="IPR018044">
    <property type="entry name" value="Peptidase_S11"/>
</dbReference>
<protein>
    <recommendedName>
        <fullName evidence="10">Peptidase S11 D-alanyl-D-alanine carboxypeptidase A N-terminal domain-containing protein</fullName>
    </recommendedName>
</protein>